<organism evidence="1 2">
    <name type="scientific">Aspergillus keveii</name>
    <dbReference type="NCBI Taxonomy" id="714993"/>
    <lineage>
        <taxon>Eukaryota</taxon>
        <taxon>Fungi</taxon>
        <taxon>Dikarya</taxon>
        <taxon>Ascomycota</taxon>
        <taxon>Pezizomycotina</taxon>
        <taxon>Eurotiomycetes</taxon>
        <taxon>Eurotiomycetidae</taxon>
        <taxon>Eurotiales</taxon>
        <taxon>Aspergillaceae</taxon>
        <taxon>Aspergillus</taxon>
        <taxon>Aspergillus subgen. Nidulantes</taxon>
    </lineage>
</organism>
<proteinExistence type="predicted"/>
<name>A0ABR4FGS8_9EURO</name>
<dbReference type="Proteomes" id="UP001610563">
    <property type="component" value="Unassembled WGS sequence"/>
</dbReference>
<keyword evidence="2" id="KW-1185">Reference proteome</keyword>
<gene>
    <name evidence="1" type="ORF">BJX66DRAFT_193682</name>
</gene>
<accession>A0ABR4FGS8</accession>
<evidence type="ECO:0000313" key="2">
    <source>
        <dbReference type="Proteomes" id="UP001610563"/>
    </source>
</evidence>
<evidence type="ECO:0000313" key="1">
    <source>
        <dbReference type="EMBL" id="KAL2782441.1"/>
    </source>
</evidence>
<reference evidence="1 2" key="1">
    <citation type="submission" date="2024-07" db="EMBL/GenBank/DDBJ databases">
        <title>Section-level genome sequencing and comparative genomics of Aspergillus sections Usti and Cavernicolus.</title>
        <authorList>
            <consortium name="Lawrence Berkeley National Laboratory"/>
            <person name="Nybo J.L."/>
            <person name="Vesth T.C."/>
            <person name="Theobald S."/>
            <person name="Frisvad J.C."/>
            <person name="Larsen T.O."/>
            <person name="Kjaerboelling I."/>
            <person name="Rothschild-Mancinelli K."/>
            <person name="Lyhne E.K."/>
            <person name="Kogle M.E."/>
            <person name="Barry K."/>
            <person name="Clum A."/>
            <person name="Na H."/>
            <person name="Ledsgaard L."/>
            <person name="Lin J."/>
            <person name="Lipzen A."/>
            <person name="Kuo A."/>
            <person name="Riley R."/>
            <person name="Mondo S."/>
            <person name="Labutti K."/>
            <person name="Haridas S."/>
            <person name="Pangalinan J."/>
            <person name="Salamov A.A."/>
            <person name="Simmons B.A."/>
            <person name="Magnuson J.K."/>
            <person name="Chen J."/>
            <person name="Drula E."/>
            <person name="Henrissat B."/>
            <person name="Wiebenga A."/>
            <person name="Lubbers R.J."/>
            <person name="Gomes A.C."/>
            <person name="Makela M.R."/>
            <person name="Stajich J."/>
            <person name="Grigoriev I.V."/>
            <person name="Mortensen U.H."/>
            <person name="De Vries R.P."/>
            <person name="Baker S.E."/>
            <person name="Andersen M.R."/>
        </authorList>
    </citation>
    <scope>NUCLEOTIDE SEQUENCE [LARGE SCALE GENOMIC DNA]</scope>
    <source>
        <strain evidence="1 2">CBS 209.92</strain>
    </source>
</reference>
<dbReference type="EMBL" id="JBFTWV010000433">
    <property type="protein sequence ID" value="KAL2782441.1"/>
    <property type="molecule type" value="Genomic_DNA"/>
</dbReference>
<comment type="caution">
    <text evidence="1">The sequence shown here is derived from an EMBL/GenBank/DDBJ whole genome shotgun (WGS) entry which is preliminary data.</text>
</comment>
<sequence>MEGETPTPPISIVQVCLQAYRPSATPPALPILRSLTGSFGCPAPRLTAACSPAGAWPSTPLVLVLFETPPGGPAGPAPLILSVRPPNHLVEGGCMYIHHPPPKAMRACSLPTRRVQRVVRLCPSRNNREVNIGPGFSGFDRTSNFRITHTRISPRILVAKYARVNPINSLLARNGSQTTLTNRTNARLSG</sequence>
<protein>
    <submittedName>
        <fullName evidence="1">Uncharacterized protein</fullName>
    </submittedName>
</protein>